<keyword evidence="1" id="KW-0812">Transmembrane</keyword>
<accession>A0A061B5P4</accession>
<feature type="transmembrane region" description="Helical" evidence="1">
    <location>
        <begin position="189"/>
        <end position="204"/>
    </location>
</feature>
<keyword evidence="1" id="KW-1133">Transmembrane helix</keyword>
<sequence>MQPKSKYTSRYLTKYVPTPESLVLPKFSFVPSPSTHPTRLYRPSPPIGVPIAFDRSSIFFLGSSTPSRCPLRKRLEHTSRAVTNSSTLGMTSDSIVHAPSNGAPRSMKQIRTFYSDHRLTVHCLLLLISLCLLLRSALWEKCITRTHDLAEAVTRTFSAVQQHERVSNAAVFGPTEFGPSDPVEFRKEMMGFWGIILVTFVVAMS</sequence>
<name>A0A061B5P4_CYBFA</name>
<reference evidence="2" key="1">
    <citation type="journal article" date="2014" name="Genome Announc.">
        <title>Genome sequence of the yeast Cyberlindnera fabianii (Hansenula fabianii).</title>
        <authorList>
            <person name="Freel K.C."/>
            <person name="Sarilar V."/>
            <person name="Neuveglise C."/>
            <person name="Devillers H."/>
            <person name="Friedrich A."/>
            <person name="Schacherer J."/>
        </authorList>
    </citation>
    <scope>NUCLEOTIDE SEQUENCE</scope>
    <source>
        <strain evidence="2">YJS4271</strain>
    </source>
</reference>
<dbReference type="EMBL" id="LK052902">
    <property type="protein sequence ID" value="CDR45275.1"/>
    <property type="molecule type" value="Genomic_DNA"/>
</dbReference>
<organism evidence="2">
    <name type="scientific">Cyberlindnera fabianii</name>
    <name type="common">Yeast</name>
    <name type="synonym">Hansenula fabianii</name>
    <dbReference type="NCBI Taxonomy" id="36022"/>
    <lineage>
        <taxon>Eukaryota</taxon>
        <taxon>Fungi</taxon>
        <taxon>Dikarya</taxon>
        <taxon>Ascomycota</taxon>
        <taxon>Saccharomycotina</taxon>
        <taxon>Saccharomycetes</taxon>
        <taxon>Phaffomycetales</taxon>
        <taxon>Phaffomycetaceae</taxon>
        <taxon>Cyberlindnera</taxon>
    </lineage>
</organism>
<dbReference type="AlphaFoldDB" id="A0A061B5P4"/>
<gene>
    <name evidence="2" type="ORF">CYFA0S_17e00837g</name>
</gene>
<keyword evidence="1" id="KW-0472">Membrane</keyword>
<proteinExistence type="predicted"/>
<feature type="transmembrane region" description="Helical" evidence="1">
    <location>
        <begin position="119"/>
        <end position="138"/>
    </location>
</feature>
<evidence type="ECO:0000256" key="1">
    <source>
        <dbReference type="SAM" id="Phobius"/>
    </source>
</evidence>
<protein>
    <submittedName>
        <fullName evidence="2">CYFA0S17e00837g1_1</fullName>
    </submittedName>
</protein>
<evidence type="ECO:0000313" key="2">
    <source>
        <dbReference type="EMBL" id="CDR45275.1"/>
    </source>
</evidence>